<dbReference type="UniPathway" id="UPA00113">
    <property type="reaction ID" value="UER00532"/>
</dbReference>
<evidence type="ECO:0000259" key="19">
    <source>
        <dbReference type="Pfam" id="PF12804"/>
    </source>
</evidence>
<keyword evidence="8 18" id="KW-0677">Repeat</keyword>
<dbReference type="GO" id="GO:0071555">
    <property type="term" value="P:cell wall organization"/>
    <property type="evidence" value="ECO:0007669"/>
    <property type="project" value="UniProtKB-KW"/>
</dbReference>
<comment type="catalytic activity">
    <reaction evidence="16 18">
        <text>N-acetyl-alpha-D-glucosamine 1-phosphate + UTP + H(+) = UDP-N-acetyl-alpha-D-glucosamine + diphosphate</text>
        <dbReference type="Rhea" id="RHEA:13509"/>
        <dbReference type="ChEBI" id="CHEBI:15378"/>
        <dbReference type="ChEBI" id="CHEBI:33019"/>
        <dbReference type="ChEBI" id="CHEBI:46398"/>
        <dbReference type="ChEBI" id="CHEBI:57705"/>
        <dbReference type="ChEBI" id="CHEBI:57776"/>
        <dbReference type="EC" id="2.7.7.23"/>
    </reaction>
</comment>
<feature type="binding site" evidence="18">
    <location>
        <position position="142"/>
    </location>
    <ligand>
        <name>UDP-N-acetyl-alpha-D-glucosamine</name>
        <dbReference type="ChEBI" id="CHEBI:57705"/>
    </ligand>
</feature>
<evidence type="ECO:0000259" key="20">
    <source>
        <dbReference type="Pfam" id="PF25087"/>
    </source>
</evidence>
<feature type="domain" description="MobA-like NTP transferase" evidence="19">
    <location>
        <begin position="11"/>
        <end position="126"/>
    </location>
</feature>
<feature type="binding site" evidence="18">
    <location>
        <position position="369"/>
    </location>
    <ligand>
        <name>UDP-N-acetyl-alpha-D-glucosamine</name>
        <dbReference type="ChEBI" id="CHEBI:57705"/>
    </ligand>
</feature>
<dbReference type="GO" id="GO:0009245">
    <property type="term" value="P:lipid A biosynthetic process"/>
    <property type="evidence" value="ECO:0007669"/>
    <property type="project" value="UniProtKB-UniRule"/>
</dbReference>
<evidence type="ECO:0000256" key="17">
    <source>
        <dbReference type="ARBA" id="ARBA00049628"/>
    </source>
</evidence>
<comment type="caution">
    <text evidence="18">Lacks conserved residue(s) required for the propagation of feature annotation.</text>
</comment>
<dbReference type="GO" id="GO:0000902">
    <property type="term" value="P:cell morphogenesis"/>
    <property type="evidence" value="ECO:0007669"/>
    <property type="project" value="UniProtKB-UniRule"/>
</dbReference>
<reference evidence="22" key="1">
    <citation type="submission" date="2016-10" db="EMBL/GenBank/DDBJ databases">
        <authorList>
            <person name="Varghese N."/>
            <person name="Submissions S."/>
        </authorList>
    </citation>
    <scope>NUCLEOTIDE SEQUENCE [LARGE SCALE GENOMIC DNA]</scope>
    <source>
        <strain evidence="22">DSM 18579</strain>
    </source>
</reference>
<keyword evidence="7 18" id="KW-0479">Metal-binding</keyword>
<dbReference type="InterPro" id="IPR025877">
    <property type="entry name" value="MobA-like_NTP_Trfase"/>
</dbReference>
<evidence type="ECO:0000256" key="12">
    <source>
        <dbReference type="ARBA" id="ARBA00023268"/>
    </source>
</evidence>
<feature type="binding site" evidence="18">
    <location>
        <position position="354"/>
    </location>
    <ligand>
        <name>UDP-N-acetyl-alpha-D-glucosamine</name>
        <dbReference type="ChEBI" id="CHEBI:57705"/>
    </ligand>
</feature>
<dbReference type="CDD" id="cd03353">
    <property type="entry name" value="LbH_GlmU_C"/>
    <property type="match status" value="1"/>
</dbReference>
<evidence type="ECO:0000256" key="1">
    <source>
        <dbReference type="ARBA" id="ARBA00004496"/>
    </source>
</evidence>
<comment type="subunit">
    <text evidence="18">Homotrimer.</text>
</comment>
<dbReference type="CDD" id="cd02540">
    <property type="entry name" value="GT2_GlmU_N_bac"/>
    <property type="match status" value="1"/>
</dbReference>
<dbReference type="Gene3D" id="3.90.550.10">
    <property type="entry name" value="Spore Coat Polysaccharide Biosynthesis Protein SpsA, Chain A"/>
    <property type="match status" value="1"/>
</dbReference>
<dbReference type="GO" id="GO:0005737">
    <property type="term" value="C:cytoplasm"/>
    <property type="evidence" value="ECO:0007669"/>
    <property type="project" value="UniProtKB-SubCell"/>
</dbReference>
<dbReference type="SUPFAM" id="SSF51161">
    <property type="entry name" value="Trimeric LpxA-like enzymes"/>
    <property type="match status" value="1"/>
</dbReference>
<evidence type="ECO:0000256" key="3">
    <source>
        <dbReference type="ARBA" id="ARBA00007947"/>
    </source>
</evidence>
<feature type="binding site" evidence="18">
    <location>
        <begin position="83"/>
        <end position="84"/>
    </location>
    <ligand>
        <name>UDP-N-acetyl-alpha-D-glucosamine</name>
        <dbReference type="ChEBI" id="CHEBI:57705"/>
    </ligand>
</feature>
<feature type="binding site" evidence="18">
    <location>
        <position position="426"/>
    </location>
    <ligand>
        <name>acetyl-CoA</name>
        <dbReference type="ChEBI" id="CHEBI:57288"/>
    </ligand>
</feature>
<dbReference type="NCBIfam" id="TIGR01173">
    <property type="entry name" value="glmU"/>
    <property type="match status" value="1"/>
</dbReference>
<protein>
    <recommendedName>
        <fullName evidence="18">Bifunctional protein GlmU</fullName>
    </recommendedName>
    <domain>
        <recommendedName>
            <fullName evidence="18">UDP-N-acetylglucosamine pyrophosphorylase</fullName>
            <ecNumber evidence="18">2.7.7.23</ecNumber>
        </recommendedName>
        <alternativeName>
            <fullName evidence="18">N-acetylglucosamine-1-phosphate uridyltransferase</fullName>
        </alternativeName>
    </domain>
    <domain>
        <recommendedName>
            <fullName evidence="18">Glucosamine-1-phosphate N-acetyltransferase</fullName>
            <ecNumber evidence="18">2.3.1.157</ecNumber>
        </recommendedName>
    </domain>
</protein>
<dbReference type="GO" id="GO:0000287">
    <property type="term" value="F:magnesium ion binding"/>
    <property type="evidence" value="ECO:0007669"/>
    <property type="project" value="UniProtKB-UniRule"/>
</dbReference>
<name>A0A1I0F3F9_9GAMM</name>
<comment type="pathway">
    <text evidence="18">Nucleotide-sugar biosynthesis; UDP-N-acetyl-alpha-D-glucosamine biosynthesis; UDP-N-acetyl-alpha-D-glucosamine from N-acetyl-alpha-D-glucosamine 1-phosphate: step 1/1.</text>
</comment>
<comment type="similarity">
    <text evidence="2 18">In the C-terminal section; belongs to the transferase hexapeptide repeat family.</text>
</comment>
<dbReference type="InterPro" id="IPR011004">
    <property type="entry name" value="Trimer_LpxA-like_sf"/>
</dbReference>
<evidence type="ECO:0000256" key="4">
    <source>
        <dbReference type="ARBA" id="ARBA00022490"/>
    </source>
</evidence>
<dbReference type="GO" id="GO:0019134">
    <property type="term" value="F:glucosamine-1-phosphate N-acetyltransferase activity"/>
    <property type="evidence" value="ECO:0007669"/>
    <property type="project" value="UniProtKB-UniRule"/>
</dbReference>
<evidence type="ECO:0000256" key="16">
    <source>
        <dbReference type="ARBA" id="ARBA00048493"/>
    </source>
</evidence>
<dbReference type="EC" id="2.7.7.23" evidence="18"/>
<dbReference type="Pfam" id="PF12804">
    <property type="entry name" value="NTP_transf_3"/>
    <property type="match status" value="1"/>
</dbReference>
<feature type="binding site" evidence="18">
    <location>
        <begin position="13"/>
        <end position="16"/>
    </location>
    <ligand>
        <name>UDP-N-acetyl-alpha-D-glucosamine</name>
        <dbReference type="ChEBI" id="CHEBI:57705"/>
    </ligand>
</feature>
<keyword evidence="5 18" id="KW-0808">Transferase</keyword>
<dbReference type="RefSeq" id="WP_093321987.1">
    <property type="nucleotide sequence ID" value="NZ_FOHV01000035.1"/>
</dbReference>
<feature type="binding site" evidence="18">
    <location>
        <position position="107"/>
    </location>
    <ligand>
        <name>Mg(2+)</name>
        <dbReference type="ChEBI" id="CHEBI:18420"/>
    </ligand>
</feature>
<dbReference type="InterPro" id="IPR056729">
    <property type="entry name" value="GMPPB_C"/>
</dbReference>
<keyword evidence="11 18" id="KW-0573">Peptidoglycan synthesis</keyword>
<evidence type="ECO:0000256" key="15">
    <source>
        <dbReference type="ARBA" id="ARBA00048247"/>
    </source>
</evidence>
<dbReference type="AlphaFoldDB" id="A0A1I0F3F9"/>
<dbReference type="InterPro" id="IPR050065">
    <property type="entry name" value="GlmU-like"/>
</dbReference>
<dbReference type="HAMAP" id="MF_01631">
    <property type="entry name" value="GlmU"/>
    <property type="match status" value="1"/>
</dbReference>
<comment type="similarity">
    <text evidence="3 18">In the N-terminal section; belongs to the N-acetylglucosamine-1-phosphate uridyltransferase family.</text>
</comment>
<feature type="binding site" evidence="18">
    <location>
        <position position="380"/>
    </location>
    <ligand>
        <name>UDP-N-acetyl-alpha-D-glucosamine</name>
        <dbReference type="ChEBI" id="CHEBI:57705"/>
    </ligand>
</feature>
<dbReference type="EMBL" id="FOHV01000035">
    <property type="protein sequence ID" value="SET52431.1"/>
    <property type="molecule type" value="Genomic_DNA"/>
</dbReference>
<feature type="binding site" evidence="18">
    <location>
        <position position="27"/>
    </location>
    <ligand>
        <name>UDP-N-acetyl-alpha-D-glucosamine</name>
        <dbReference type="ChEBI" id="CHEBI:57705"/>
    </ligand>
</feature>
<dbReference type="PANTHER" id="PTHR43584:SF3">
    <property type="entry name" value="BIFUNCTIONAL PROTEIN GLMU"/>
    <property type="match status" value="1"/>
</dbReference>
<evidence type="ECO:0000256" key="7">
    <source>
        <dbReference type="ARBA" id="ARBA00022723"/>
    </source>
</evidence>
<keyword evidence="6 18" id="KW-0548">Nucleotidyltransferase</keyword>
<feature type="binding site" evidence="18">
    <location>
        <position position="157"/>
    </location>
    <ligand>
        <name>UDP-N-acetyl-alpha-D-glucosamine</name>
        <dbReference type="ChEBI" id="CHEBI:57705"/>
    </ligand>
</feature>
<dbReference type="InterPro" id="IPR001451">
    <property type="entry name" value="Hexapep"/>
</dbReference>
<gene>
    <name evidence="18" type="primary">glmU</name>
    <name evidence="21" type="ORF">SAMN02583745_02622</name>
</gene>
<keyword evidence="14 18" id="KW-0961">Cell wall biogenesis/degradation</keyword>
<dbReference type="GO" id="GO:0006048">
    <property type="term" value="P:UDP-N-acetylglucosamine biosynthetic process"/>
    <property type="evidence" value="ECO:0007669"/>
    <property type="project" value="UniProtKB-UniPathway"/>
</dbReference>
<comment type="pathway">
    <text evidence="18">Nucleotide-sugar biosynthesis; UDP-N-acetyl-alpha-D-glucosamine biosynthesis; N-acetyl-alpha-D-glucosamine 1-phosphate from alpha-D-glucosamine 6-phosphate (route II): step 2/2.</text>
</comment>
<dbReference type="OrthoDB" id="9775031at2"/>
<dbReference type="PANTHER" id="PTHR43584">
    <property type="entry name" value="NUCLEOTIDYL TRANSFERASE"/>
    <property type="match status" value="1"/>
</dbReference>
<keyword evidence="4 18" id="KW-0963">Cytoplasm</keyword>
<evidence type="ECO:0000256" key="18">
    <source>
        <dbReference type="HAMAP-Rule" id="MF_01631"/>
    </source>
</evidence>
<feature type="active site" description="Proton acceptor" evidence="18">
    <location>
        <position position="366"/>
    </location>
</feature>
<sequence>MNSTKASLNILILAAGKGTRMYSDLPKVMHTLAGKSMVKHVIDATKSLNPTNLNLIYGHGAEKLQTHLSDETVNWVEQAEQKGTGHAVMQAIDVINNDDDVLILYADVPLISDKTLKRLIEARPKGGISLLTVLIDDPTGYGRIIRDNKNIVTGIIEHKDASEDQKKINEVNTGILAINGADLKSYLRKLDNKNAQGEYYLTDIIGFAHNAGRSIVAVHPDNLSEVEGVNNRQQLATLERIYQKQAAEKLLIAGLMILDPARFDLRGELYHGKDCEIDINVIIEGKVILGDRVKIGAGCILKNCVIADDSIISPYTIIEQSTLNNGCTVGPFARLRPDSVLEKNAHVGNFVEMKKATLGMNSKAGHLSYLGDTMIGKDVNIGAGTITCNYDGVNKHKTIIEDNVFVGSNTQLIAPVTVAKGATIGAGTTVTKDIGENELVISRVKQTHINNWQRPKKL</sequence>
<dbReference type="GO" id="GO:0016020">
    <property type="term" value="C:membrane"/>
    <property type="evidence" value="ECO:0007669"/>
    <property type="project" value="GOC"/>
</dbReference>
<feature type="binding site" evidence="18">
    <location>
        <position position="78"/>
    </location>
    <ligand>
        <name>UDP-N-acetyl-alpha-D-glucosamine</name>
        <dbReference type="ChEBI" id="CHEBI:57705"/>
    </ligand>
</feature>
<keyword evidence="13 18" id="KW-0012">Acyltransferase</keyword>
<keyword evidence="9 18" id="KW-0460">Magnesium</keyword>
<dbReference type="STRING" id="1123402.SAMN02583745_02622"/>
<feature type="binding site" evidence="18">
    <location>
        <position position="172"/>
    </location>
    <ligand>
        <name>UDP-N-acetyl-alpha-D-glucosamine</name>
        <dbReference type="ChEBI" id="CHEBI:57705"/>
    </ligand>
</feature>
<evidence type="ECO:0000256" key="13">
    <source>
        <dbReference type="ARBA" id="ARBA00023315"/>
    </source>
</evidence>
<dbReference type="NCBIfam" id="NF006986">
    <property type="entry name" value="PRK09451.1"/>
    <property type="match status" value="1"/>
</dbReference>
<keyword evidence="10 18" id="KW-0133">Cell shape</keyword>
<dbReference type="GO" id="GO:0003977">
    <property type="term" value="F:UDP-N-acetylglucosamine diphosphorylase activity"/>
    <property type="evidence" value="ECO:0007669"/>
    <property type="project" value="UniProtKB-UniRule"/>
</dbReference>
<dbReference type="InterPro" id="IPR005882">
    <property type="entry name" value="Bifunctional_GlmU"/>
</dbReference>
<accession>A0A1I0F3F9</accession>
<dbReference type="GO" id="GO:0009252">
    <property type="term" value="P:peptidoglycan biosynthetic process"/>
    <property type="evidence" value="ECO:0007669"/>
    <property type="project" value="UniProtKB-UniRule"/>
</dbReference>
<comment type="subcellular location">
    <subcellularLocation>
        <location evidence="1 18">Cytoplasm</location>
    </subcellularLocation>
</comment>
<feature type="binding site" evidence="18">
    <location>
        <position position="408"/>
    </location>
    <ligand>
        <name>acetyl-CoA</name>
        <dbReference type="ChEBI" id="CHEBI:57288"/>
    </ligand>
</feature>
<comment type="cofactor">
    <cofactor evidence="18">
        <name>Mg(2+)</name>
        <dbReference type="ChEBI" id="CHEBI:18420"/>
    </cofactor>
    <text evidence="18">Binds 1 Mg(2+) ion per subunit.</text>
</comment>
<feature type="binding site" evidence="18">
    <location>
        <position position="230"/>
    </location>
    <ligand>
        <name>Mg(2+)</name>
        <dbReference type="ChEBI" id="CHEBI:18420"/>
    </ligand>
</feature>
<evidence type="ECO:0000313" key="22">
    <source>
        <dbReference type="Proteomes" id="UP000242642"/>
    </source>
</evidence>
<feature type="binding site" evidence="18">
    <location>
        <position position="336"/>
    </location>
    <ligand>
        <name>UDP-N-acetyl-alpha-D-glucosamine</name>
        <dbReference type="ChEBI" id="CHEBI:57705"/>
    </ligand>
</feature>
<feature type="binding site" evidence="18">
    <location>
        <position position="383"/>
    </location>
    <ligand>
        <name>acetyl-CoA</name>
        <dbReference type="ChEBI" id="CHEBI:57288"/>
    </ligand>
</feature>
<evidence type="ECO:0000256" key="6">
    <source>
        <dbReference type="ARBA" id="ARBA00022695"/>
    </source>
</evidence>
<comment type="catalytic activity">
    <reaction evidence="15 18">
        <text>alpha-D-glucosamine 1-phosphate + acetyl-CoA = N-acetyl-alpha-D-glucosamine 1-phosphate + CoA + H(+)</text>
        <dbReference type="Rhea" id="RHEA:13725"/>
        <dbReference type="ChEBI" id="CHEBI:15378"/>
        <dbReference type="ChEBI" id="CHEBI:57287"/>
        <dbReference type="ChEBI" id="CHEBI:57288"/>
        <dbReference type="ChEBI" id="CHEBI:57776"/>
        <dbReference type="ChEBI" id="CHEBI:58516"/>
        <dbReference type="EC" id="2.3.1.157"/>
    </reaction>
</comment>
<evidence type="ECO:0000256" key="11">
    <source>
        <dbReference type="ARBA" id="ARBA00022984"/>
    </source>
</evidence>
<dbReference type="InterPro" id="IPR038009">
    <property type="entry name" value="GlmU_C_LbH"/>
</dbReference>
<feature type="binding site" evidence="18">
    <location>
        <position position="443"/>
    </location>
    <ligand>
        <name>acetyl-CoA</name>
        <dbReference type="ChEBI" id="CHEBI:57288"/>
    </ligand>
</feature>
<evidence type="ECO:0000256" key="5">
    <source>
        <dbReference type="ARBA" id="ARBA00022679"/>
    </source>
</evidence>
<dbReference type="EC" id="2.3.1.157" evidence="18"/>
<dbReference type="InterPro" id="IPR018357">
    <property type="entry name" value="Hexapep_transf_CS"/>
</dbReference>
<dbReference type="InterPro" id="IPR029044">
    <property type="entry name" value="Nucleotide-diphossugar_trans"/>
</dbReference>
<keyword evidence="12 18" id="KW-0511">Multifunctional enzyme</keyword>
<evidence type="ECO:0000256" key="9">
    <source>
        <dbReference type="ARBA" id="ARBA00022842"/>
    </source>
</evidence>
<dbReference type="Pfam" id="PF00132">
    <property type="entry name" value="Hexapep"/>
    <property type="match status" value="1"/>
</dbReference>
<feature type="binding site" evidence="18">
    <location>
        <position position="230"/>
    </location>
    <ligand>
        <name>UDP-N-acetyl-alpha-D-glucosamine</name>
        <dbReference type="ChEBI" id="CHEBI:57705"/>
    </ligand>
</feature>
<dbReference type="Pfam" id="PF25087">
    <property type="entry name" value="GMPPB_C"/>
    <property type="match status" value="1"/>
</dbReference>
<comment type="pathway">
    <text evidence="18">Bacterial outer membrane biogenesis; LPS lipid A biosynthesis.</text>
</comment>
<dbReference type="GO" id="GO:0008360">
    <property type="term" value="P:regulation of cell shape"/>
    <property type="evidence" value="ECO:0007669"/>
    <property type="project" value="UniProtKB-KW"/>
</dbReference>
<evidence type="ECO:0000256" key="8">
    <source>
        <dbReference type="ARBA" id="ARBA00022737"/>
    </source>
</evidence>
<dbReference type="Proteomes" id="UP000242642">
    <property type="component" value="Unassembled WGS sequence"/>
</dbReference>
<feature type="region of interest" description="N-acetyltransferase" evidence="18">
    <location>
        <begin position="254"/>
        <end position="458"/>
    </location>
</feature>
<evidence type="ECO:0000256" key="10">
    <source>
        <dbReference type="ARBA" id="ARBA00022960"/>
    </source>
</evidence>
<evidence type="ECO:0000256" key="14">
    <source>
        <dbReference type="ARBA" id="ARBA00023316"/>
    </source>
</evidence>
<feature type="binding site" evidence="18">
    <location>
        <begin position="389"/>
        <end position="390"/>
    </location>
    <ligand>
        <name>acetyl-CoA</name>
        <dbReference type="ChEBI" id="CHEBI:57288"/>
    </ligand>
</feature>
<feature type="domain" description="Mannose-1-phosphate guanyltransferase C-terminal" evidence="20">
    <location>
        <begin position="267"/>
        <end position="355"/>
    </location>
</feature>
<dbReference type="Gene3D" id="2.160.10.10">
    <property type="entry name" value="Hexapeptide repeat proteins"/>
    <property type="match status" value="1"/>
</dbReference>
<organism evidence="21 22">
    <name type="scientific">Thorsellia anophelis DSM 18579</name>
    <dbReference type="NCBI Taxonomy" id="1123402"/>
    <lineage>
        <taxon>Bacteria</taxon>
        <taxon>Pseudomonadati</taxon>
        <taxon>Pseudomonadota</taxon>
        <taxon>Gammaproteobacteria</taxon>
        <taxon>Enterobacterales</taxon>
        <taxon>Thorselliaceae</taxon>
        <taxon>Thorsellia</taxon>
    </lineage>
</organism>
<proteinExistence type="inferred from homology"/>
<dbReference type="UniPathway" id="UPA00973"/>
<evidence type="ECO:0000313" key="21">
    <source>
        <dbReference type="EMBL" id="SET52431.1"/>
    </source>
</evidence>
<keyword evidence="22" id="KW-1185">Reference proteome</keyword>
<dbReference type="PROSITE" id="PS00101">
    <property type="entry name" value="HEXAPEP_TRANSFERASES"/>
    <property type="match status" value="1"/>
</dbReference>
<comment type="function">
    <text evidence="17 18">Catalyzes the last two sequential reactions in the de novo biosynthetic pathway for UDP-N-acetylglucosamine (UDP-GlcNAc). The C-terminal domain catalyzes the transfer of acetyl group from acetyl coenzyme A to glucosamine-1-phosphate (GlcN-1-P) to produce N-acetylglucosamine-1-phosphate (GlcNAc-1-P), which is converted into UDP-GlcNAc by the transfer of uridine 5-monophosphate (from uridine 5-triphosphate), a reaction catalyzed by the N-terminal domain.</text>
</comment>
<feature type="region of interest" description="Pyrophosphorylase" evidence="18">
    <location>
        <begin position="1"/>
        <end position="232"/>
    </location>
</feature>
<dbReference type="SUPFAM" id="SSF53448">
    <property type="entry name" value="Nucleotide-diphospho-sugar transferases"/>
    <property type="match status" value="1"/>
</dbReference>
<feature type="region of interest" description="Linker" evidence="18">
    <location>
        <begin position="233"/>
        <end position="253"/>
    </location>
</feature>
<evidence type="ECO:0000256" key="2">
    <source>
        <dbReference type="ARBA" id="ARBA00007707"/>
    </source>
</evidence>